<feature type="transmembrane region" description="Helical" evidence="8">
    <location>
        <begin position="242"/>
        <end position="265"/>
    </location>
</feature>
<gene>
    <name evidence="10" type="ORF">DEH80_05255</name>
</gene>
<dbReference type="PANTHER" id="PTHR42703:SF1">
    <property type="entry name" value="NA(+)_H(+) ANTIPORTER SUBUNIT D1"/>
    <property type="match status" value="1"/>
</dbReference>
<proteinExistence type="inferred from homology"/>
<reference evidence="10 11" key="1">
    <citation type="submission" date="2018-05" db="EMBL/GenBank/DDBJ databases">
        <title>Abyssibacter profundi OUC007T gen. nov., sp. nov, a marine bacterium isolated from seawater of the Mariana Trench.</title>
        <authorList>
            <person name="Zhou S."/>
        </authorList>
    </citation>
    <scope>NUCLEOTIDE SEQUENCE [LARGE SCALE GENOMIC DNA]</scope>
    <source>
        <strain evidence="10 11">OUC007</strain>
    </source>
</reference>
<sequence>MNPIFAALAIPLITTLAVAASGHRARLRDTCTLLGGVLLAMVIFSAWPSVLAGERPQWLAWSVLPGIDILFRLEPLGLLYASVAAGLWPITSVYAAGYLNGAHEQHHTRFFTCFALAIFAAMGIALAGNLITLFLFYEVLTLSTWPLVTHKGTAEARRGGRIYLGVLLTTSIGLLLPAIVWTGSLAGTTDFQPDGILTGKASPPVLGLLYALFLFGIGKAALMPFHRWLPSAMVAPTPVSALLHAVAVVKAGVFAVLKVSVMIFGLDNLLETQASEVMTWVAGFTILMASIIALQQDNLKARLAYSTISQLAYIVLGASIATSLAAQGAGLHIVMHALAKITLFFCAGAIYVAHHKTLVSQLDGLGRRMPWTFAAFGLASLSIIGIPPLGGTWSKWWLTLGALDADQYWIVATLAISSLLNIAYLLPIVARGFMRPLPTGDGAPETTAGEAPVSMVAPLSLTALGCLAAFVMAEPVIRLLQEAIQ</sequence>
<comment type="caution">
    <text evidence="10">The sequence shown here is derived from an EMBL/GenBank/DDBJ whole genome shotgun (WGS) entry which is preliminary data.</text>
</comment>
<feature type="transmembrane region" description="Helical" evidence="8">
    <location>
        <begin position="35"/>
        <end position="54"/>
    </location>
</feature>
<feature type="transmembrane region" description="Helical" evidence="8">
    <location>
        <begin position="277"/>
        <end position="294"/>
    </location>
</feature>
<accession>A0A363UN22</accession>
<evidence type="ECO:0000313" key="10">
    <source>
        <dbReference type="EMBL" id="PWN56829.1"/>
    </source>
</evidence>
<dbReference type="RefSeq" id="WP_109719427.1">
    <property type="nucleotide sequence ID" value="NZ_QEQK01000004.1"/>
</dbReference>
<feature type="transmembrane region" description="Helical" evidence="8">
    <location>
        <begin position="303"/>
        <end position="327"/>
    </location>
</feature>
<dbReference type="Pfam" id="PF00361">
    <property type="entry name" value="Proton_antipo_M"/>
    <property type="match status" value="1"/>
</dbReference>
<feature type="transmembrane region" description="Helical" evidence="8">
    <location>
        <begin position="75"/>
        <end position="97"/>
    </location>
</feature>
<feature type="transmembrane region" description="Helical" evidence="8">
    <location>
        <begin position="201"/>
        <end position="222"/>
    </location>
</feature>
<evidence type="ECO:0000256" key="8">
    <source>
        <dbReference type="SAM" id="Phobius"/>
    </source>
</evidence>
<protein>
    <submittedName>
        <fullName evidence="10">Cation:proton antiporter</fullName>
    </submittedName>
</protein>
<feature type="transmembrane region" description="Helical" evidence="8">
    <location>
        <begin position="333"/>
        <end position="353"/>
    </location>
</feature>
<dbReference type="Proteomes" id="UP000251800">
    <property type="component" value="Unassembled WGS sequence"/>
</dbReference>
<comment type="similarity">
    <text evidence="2">Belongs to the CPA3 antiporters (TC 2.A.63) subunit D family.</text>
</comment>
<feature type="transmembrane region" description="Helical" evidence="8">
    <location>
        <begin position="373"/>
        <end position="396"/>
    </location>
</feature>
<evidence type="ECO:0000256" key="4">
    <source>
        <dbReference type="ARBA" id="ARBA00022692"/>
    </source>
</evidence>
<feature type="transmembrane region" description="Helical" evidence="8">
    <location>
        <begin position="408"/>
        <end position="426"/>
    </location>
</feature>
<dbReference type="OrthoDB" id="9811798at2"/>
<evidence type="ECO:0000256" key="6">
    <source>
        <dbReference type="ARBA" id="ARBA00023136"/>
    </source>
</evidence>
<feature type="transmembrane region" description="Helical" evidence="8">
    <location>
        <begin position="109"/>
        <end position="140"/>
    </location>
</feature>
<keyword evidence="6 8" id="KW-0472">Membrane</keyword>
<name>A0A363UN22_9GAMM</name>
<keyword evidence="5 8" id="KW-1133">Transmembrane helix</keyword>
<keyword evidence="3" id="KW-1003">Cell membrane</keyword>
<dbReference type="GO" id="GO:0005886">
    <property type="term" value="C:plasma membrane"/>
    <property type="evidence" value="ECO:0007669"/>
    <property type="project" value="UniProtKB-SubCell"/>
</dbReference>
<evidence type="ECO:0000313" key="11">
    <source>
        <dbReference type="Proteomes" id="UP000251800"/>
    </source>
</evidence>
<evidence type="ECO:0000259" key="9">
    <source>
        <dbReference type="Pfam" id="PF00361"/>
    </source>
</evidence>
<dbReference type="PANTHER" id="PTHR42703">
    <property type="entry name" value="NADH DEHYDROGENASE"/>
    <property type="match status" value="1"/>
</dbReference>
<dbReference type="EMBL" id="QEQK01000004">
    <property type="protein sequence ID" value="PWN56829.1"/>
    <property type="molecule type" value="Genomic_DNA"/>
</dbReference>
<dbReference type="PRINTS" id="PR01434">
    <property type="entry name" value="NADHDHGNASE5"/>
</dbReference>
<dbReference type="InterPro" id="IPR050586">
    <property type="entry name" value="CPA3_Na-H_Antiporter_D"/>
</dbReference>
<evidence type="ECO:0000256" key="1">
    <source>
        <dbReference type="ARBA" id="ARBA00004651"/>
    </source>
</evidence>
<evidence type="ECO:0000256" key="5">
    <source>
        <dbReference type="ARBA" id="ARBA00022989"/>
    </source>
</evidence>
<keyword evidence="4 7" id="KW-0812">Transmembrane</keyword>
<comment type="subcellular location">
    <subcellularLocation>
        <location evidence="1">Cell membrane</location>
        <topology evidence="1">Multi-pass membrane protein</topology>
    </subcellularLocation>
    <subcellularLocation>
        <location evidence="7">Membrane</location>
        <topology evidence="7">Multi-pass membrane protein</topology>
    </subcellularLocation>
</comment>
<feature type="domain" description="NADH:quinone oxidoreductase/Mrp antiporter transmembrane" evidence="9">
    <location>
        <begin position="127"/>
        <end position="420"/>
    </location>
</feature>
<evidence type="ECO:0000256" key="3">
    <source>
        <dbReference type="ARBA" id="ARBA00022475"/>
    </source>
</evidence>
<evidence type="ECO:0000256" key="2">
    <source>
        <dbReference type="ARBA" id="ARBA00005346"/>
    </source>
</evidence>
<evidence type="ECO:0000256" key="7">
    <source>
        <dbReference type="RuleBase" id="RU000320"/>
    </source>
</evidence>
<feature type="transmembrane region" description="Helical" evidence="8">
    <location>
        <begin position="161"/>
        <end position="181"/>
    </location>
</feature>
<organism evidence="10 11">
    <name type="scientific">Abyssibacter profundi</name>
    <dbReference type="NCBI Taxonomy" id="2182787"/>
    <lineage>
        <taxon>Bacteria</taxon>
        <taxon>Pseudomonadati</taxon>
        <taxon>Pseudomonadota</taxon>
        <taxon>Gammaproteobacteria</taxon>
        <taxon>Chromatiales</taxon>
        <taxon>Oceanococcaceae</taxon>
        <taxon>Abyssibacter</taxon>
    </lineage>
</organism>
<dbReference type="InterPro" id="IPR001750">
    <property type="entry name" value="ND/Mrp_TM"/>
</dbReference>
<keyword evidence="11" id="KW-1185">Reference proteome</keyword>
<dbReference type="AlphaFoldDB" id="A0A363UN22"/>